<evidence type="ECO:0000313" key="4">
    <source>
        <dbReference type="EMBL" id="AFT82422.1"/>
    </source>
</evidence>
<dbReference type="PATRIC" id="fig|1229758.3.peg.1515"/>
<dbReference type="InterPro" id="IPR003719">
    <property type="entry name" value="Phenazine_PhzF-like"/>
</dbReference>
<feature type="active site" evidence="3">
    <location>
        <position position="47"/>
    </location>
</feature>
<keyword evidence="2" id="KW-0413">Isomerase</keyword>
<dbReference type="PANTHER" id="PTHR13774">
    <property type="entry name" value="PHENAZINE BIOSYNTHESIS PROTEIN"/>
    <property type="match status" value="1"/>
</dbReference>
<dbReference type="AlphaFoldDB" id="K0DFF6"/>
<proteinExistence type="inferred from homology"/>
<dbReference type="RefSeq" id="WP_014975032.1">
    <property type="nucleotide sequence ID" value="NC_018673.1"/>
</dbReference>
<protein>
    <recommendedName>
        <fullName evidence="6">Epimerase</fullName>
    </recommendedName>
</protein>
<dbReference type="SUPFAM" id="SSF54506">
    <property type="entry name" value="Diaminopimelate epimerase-like"/>
    <property type="match status" value="1"/>
</dbReference>
<dbReference type="Pfam" id="PF02567">
    <property type="entry name" value="PhzC-PhzF"/>
    <property type="match status" value="1"/>
</dbReference>
<sequence>MKKYNLYQVDAFTKNRLEGNPAGVITNADGLSDCQMQQLARELNNSETAFICKSTTNEADFRVRFFTPTAEVPICGHATIGAHYANAVEHNLESQTIKQETQVGILPIDIVKDKDDYKIIMTQGNISVAKPLETQYVNQIITALGLSKEDLNVRAPIAIASTGHSKVMICIRDNNTLNELQPNLELLKAISEHINCNGFYVFTLNAEAQPLIHGRMFAPISGISEDPVTGNANGPLGAYLVKYDLVKTNDFFFEFEIIQGEKINRPGKMIVQVDIVNNEPVKVKIIGNATIAFQSEIYL</sequence>
<dbReference type="Gene3D" id="3.10.310.10">
    <property type="entry name" value="Diaminopimelate Epimerase, Chain A, domain 1"/>
    <property type="match status" value="2"/>
</dbReference>
<dbReference type="GO" id="GO:0016853">
    <property type="term" value="F:isomerase activity"/>
    <property type="evidence" value="ECO:0007669"/>
    <property type="project" value="UniProtKB-KW"/>
</dbReference>
<reference evidence="4 5" key="1">
    <citation type="journal article" date="2012" name="J. Bacteriol.">
        <title>Complete genome sequence of Leuconostoc carnosum strain JB16, isolated from Kimchi.</title>
        <authorList>
            <person name="Jung J.Y."/>
            <person name="Lee S.H."/>
            <person name="Jeon C.O."/>
        </authorList>
    </citation>
    <scope>NUCLEOTIDE SEQUENCE [LARGE SCALE GENOMIC DNA]</scope>
    <source>
        <strain evidence="4 5">JB16</strain>
    </source>
</reference>
<dbReference type="GO" id="GO:0005737">
    <property type="term" value="C:cytoplasm"/>
    <property type="evidence" value="ECO:0007669"/>
    <property type="project" value="TreeGrafter"/>
</dbReference>
<evidence type="ECO:0008006" key="6">
    <source>
        <dbReference type="Google" id="ProtNLM"/>
    </source>
</evidence>
<evidence type="ECO:0000256" key="3">
    <source>
        <dbReference type="PIRSR" id="PIRSR016184-1"/>
    </source>
</evidence>
<dbReference type="eggNOG" id="COG0384">
    <property type="taxonomic scope" value="Bacteria"/>
</dbReference>
<evidence type="ECO:0000256" key="1">
    <source>
        <dbReference type="ARBA" id="ARBA00008270"/>
    </source>
</evidence>
<comment type="similarity">
    <text evidence="1">Belongs to the PhzF family.</text>
</comment>
<accession>K0DFF6</accession>
<keyword evidence="5" id="KW-1185">Reference proteome</keyword>
<dbReference type="NCBIfam" id="NF007625">
    <property type="entry name" value="PRK10281.1"/>
    <property type="match status" value="1"/>
</dbReference>
<dbReference type="EMBL" id="CP003851">
    <property type="protein sequence ID" value="AFT82422.1"/>
    <property type="molecule type" value="Genomic_DNA"/>
</dbReference>
<name>K0DFF6_LEUCJ</name>
<gene>
    <name evidence="4" type="ordered locus">C270_07565</name>
</gene>
<dbReference type="HOGENOM" id="CLU_048756_0_2_9"/>
<dbReference type="KEGG" id="lcn:C270_07565"/>
<organism evidence="4 5">
    <name type="scientific">Leuconostoc carnosum (strain JB16)</name>
    <dbReference type="NCBI Taxonomy" id="1229758"/>
    <lineage>
        <taxon>Bacteria</taxon>
        <taxon>Bacillati</taxon>
        <taxon>Bacillota</taxon>
        <taxon>Bacilli</taxon>
        <taxon>Lactobacillales</taxon>
        <taxon>Lactobacillaceae</taxon>
        <taxon>Leuconostoc</taxon>
    </lineage>
</organism>
<dbReference type="Proteomes" id="UP000006299">
    <property type="component" value="Chromosome"/>
</dbReference>
<evidence type="ECO:0000313" key="5">
    <source>
        <dbReference type="Proteomes" id="UP000006299"/>
    </source>
</evidence>
<dbReference type="NCBIfam" id="TIGR00654">
    <property type="entry name" value="PhzF_family"/>
    <property type="match status" value="1"/>
</dbReference>
<evidence type="ECO:0000256" key="2">
    <source>
        <dbReference type="ARBA" id="ARBA00023235"/>
    </source>
</evidence>
<dbReference type="PANTHER" id="PTHR13774:SF39">
    <property type="entry name" value="BIOSYNTHESIS PROTEIN, PUTATIVE-RELATED"/>
    <property type="match status" value="1"/>
</dbReference>
<dbReference type="PIRSF" id="PIRSF016184">
    <property type="entry name" value="PhzC_PhzF"/>
    <property type="match status" value="1"/>
</dbReference>